<dbReference type="RefSeq" id="WP_141151014.1">
    <property type="nucleotide sequence ID" value="NZ_VHLG01000020.1"/>
</dbReference>
<gene>
    <name evidence="2" type="ORF">FJU08_20995</name>
</gene>
<reference evidence="2 3" key="1">
    <citation type="submission" date="2019-06" db="EMBL/GenBank/DDBJ databases">
        <authorList>
            <person name="Li M."/>
        </authorList>
    </citation>
    <scope>NUCLEOTIDE SEQUENCE [LARGE SCALE GENOMIC DNA]</scope>
    <source>
        <strain evidence="2 3">BGMRC2036</strain>
    </source>
</reference>
<keyword evidence="3" id="KW-1185">Reference proteome</keyword>
<protein>
    <submittedName>
        <fullName evidence="2">Uncharacterized protein</fullName>
    </submittedName>
</protein>
<accession>A0A506U277</accession>
<evidence type="ECO:0000313" key="3">
    <source>
        <dbReference type="Proteomes" id="UP000318801"/>
    </source>
</evidence>
<dbReference type="Proteomes" id="UP000318801">
    <property type="component" value="Unassembled WGS sequence"/>
</dbReference>
<comment type="caution">
    <text evidence="2">The sequence shown here is derived from an EMBL/GenBank/DDBJ whole genome shotgun (WGS) entry which is preliminary data.</text>
</comment>
<evidence type="ECO:0000313" key="2">
    <source>
        <dbReference type="EMBL" id="TPW27085.1"/>
    </source>
</evidence>
<name>A0A506U277_9HYPH</name>
<proteinExistence type="predicted"/>
<organism evidence="2 3">
    <name type="scientific">Martelella alba</name>
    <dbReference type="NCBI Taxonomy" id="2590451"/>
    <lineage>
        <taxon>Bacteria</taxon>
        <taxon>Pseudomonadati</taxon>
        <taxon>Pseudomonadota</taxon>
        <taxon>Alphaproteobacteria</taxon>
        <taxon>Hyphomicrobiales</taxon>
        <taxon>Aurantimonadaceae</taxon>
        <taxon>Martelella</taxon>
    </lineage>
</organism>
<feature type="region of interest" description="Disordered" evidence="1">
    <location>
        <begin position="1"/>
        <end position="35"/>
    </location>
</feature>
<dbReference type="EMBL" id="VHLG01000020">
    <property type="protein sequence ID" value="TPW27085.1"/>
    <property type="molecule type" value="Genomic_DNA"/>
</dbReference>
<sequence>MLKPVGSHAGTSRISGAARAEPSQSHAKSRRAAAAGQQGGVSGLIGSAWRKLYSGAEIAAASACLERVQAAMRFEAALKITRFTSGEHARAQAITTFLVPAARAVSATSGSEMPLRTVLQQVSRIMDEQCRHETLEKFCHDWFDGRTISPDQFIRDMRFMKDFLVLMPRGSASPALVGLAHMFGASPLSAEGNKAELAEILAAYRHLSEGEPLRAEETDARFVAALAASACKLDMRTQKQVAGALLDRLPVARERNLSKDGVSESVLVKAGAYAAVARLIDSCEGFQRESRFSVAASPLTVAFQSKLKSQCSGDVRTECGNLLTMLRGEGAVFSPTLRERAVTRRHRPLAEMVPEKARSFDSVATI</sequence>
<dbReference type="AlphaFoldDB" id="A0A506U277"/>
<evidence type="ECO:0000256" key="1">
    <source>
        <dbReference type="SAM" id="MobiDB-lite"/>
    </source>
</evidence>